<dbReference type="OrthoDB" id="5295665at2"/>
<dbReference type="Proteomes" id="UP000254920">
    <property type="component" value="Unassembled WGS sequence"/>
</dbReference>
<dbReference type="RefSeq" id="WP_033915954.1">
    <property type="nucleotide sequence ID" value="NZ_CP043427.1"/>
</dbReference>
<dbReference type="GeneID" id="93090993"/>
<organism evidence="1 2">
    <name type="scientific">Campylobacter sputorum subsp. sputorum</name>
    <dbReference type="NCBI Taxonomy" id="32024"/>
    <lineage>
        <taxon>Bacteria</taxon>
        <taxon>Pseudomonadati</taxon>
        <taxon>Campylobacterota</taxon>
        <taxon>Epsilonproteobacteria</taxon>
        <taxon>Campylobacterales</taxon>
        <taxon>Campylobacteraceae</taxon>
        <taxon>Campylobacter</taxon>
    </lineage>
</organism>
<proteinExistence type="predicted"/>
<accession>A0A381DI29</accession>
<evidence type="ECO:0000313" key="1">
    <source>
        <dbReference type="EMBL" id="SUX10364.1"/>
    </source>
</evidence>
<evidence type="ECO:0000313" key="2">
    <source>
        <dbReference type="Proteomes" id="UP000254920"/>
    </source>
</evidence>
<sequence length="387" mass="45001">MMIKTFVPPFKLVGGYLILGLSYLFLSIFVYFNVDFSSFLSFHTASFFHIYLVGFVISVIIGALYQLTSVILEKDFYSIKFAFLNFIFYAFSIVLFSYGMFIENIAFMYSGGIVLFLSIVFFCISYLLSFKNAKVKNYAYLTFFVGGFFLLIGVLTGFFLLLAVSGSINLDIEVLFYYHIYFVLGFIYLIILGASSVLIPMFTLSHKNSFLCYKISFVVFLCIGVNLTFSLKLAEIFLYISLAFFVVQVILILKNRVRRNYDYWNLNIIFSFLFLFLAIVLYLYEKNSFVFALTYGFLYAFIVGHLYKIVPFLVWYHYVSPFVGKKKVPMLEDMINKNLAYISLFFNIFSVFLAVLNLKYMVALFLFMSVICVIINMVNIFKYIKFS</sequence>
<gene>
    <name evidence="1" type="ORF">NCTC12475_00553</name>
</gene>
<protein>
    <submittedName>
        <fullName evidence="1">Peptidase M50</fullName>
    </submittedName>
</protein>
<dbReference type="STRING" id="32024.GCA_000788295_00678"/>
<reference evidence="1 2" key="1">
    <citation type="submission" date="2018-06" db="EMBL/GenBank/DDBJ databases">
        <authorList>
            <consortium name="Pathogen Informatics"/>
            <person name="Doyle S."/>
        </authorList>
    </citation>
    <scope>NUCLEOTIDE SEQUENCE [LARGE SCALE GENOMIC DNA]</scope>
    <source>
        <strain evidence="1 2">NCTC12475</strain>
    </source>
</reference>
<dbReference type="AlphaFoldDB" id="A0A381DI29"/>
<keyword evidence="2" id="KW-1185">Reference proteome</keyword>
<dbReference type="EMBL" id="UFVD01000001">
    <property type="protein sequence ID" value="SUX10364.1"/>
    <property type="molecule type" value="Genomic_DNA"/>
</dbReference>
<name>A0A381DI29_9BACT</name>